<dbReference type="OrthoDB" id="3554264at2759"/>
<dbReference type="EMBL" id="ML119107">
    <property type="protein sequence ID" value="RPB17017.1"/>
    <property type="molecule type" value="Genomic_DNA"/>
</dbReference>
<evidence type="ECO:0000313" key="3">
    <source>
        <dbReference type="Proteomes" id="UP000277580"/>
    </source>
</evidence>
<name>A0A3N4L2I6_9PEZI</name>
<proteinExistence type="predicted"/>
<dbReference type="InParanoid" id="A0A3N4L2I6"/>
<feature type="non-terminal residue" evidence="2">
    <location>
        <position position="1"/>
    </location>
</feature>
<dbReference type="SMART" id="SM00754">
    <property type="entry name" value="CHRD"/>
    <property type="match status" value="1"/>
</dbReference>
<evidence type="ECO:0000313" key="2">
    <source>
        <dbReference type="EMBL" id="RPB17017.1"/>
    </source>
</evidence>
<protein>
    <recommendedName>
        <fullName evidence="1">CHRD domain-containing protein</fullName>
    </recommendedName>
</protein>
<reference evidence="2 3" key="1">
    <citation type="journal article" date="2018" name="Nat. Ecol. Evol.">
        <title>Pezizomycetes genomes reveal the molecular basis of ectomycorrhizal truffle lifestyle.</title>
        <authorList>
            <person name="Murat C."/>
            <person name="Payen T."/>
            <person name="Noel B."/>
            <person name="Kuo A."/>
            <person name="Morin E."/>
            <person name="Chen J."/>
            <person name="Kohler A."/>
            <person name="Krizsan K."/>
            <person name="Balestrini R."/>
            <person name="Da Silva C."/>
            <person name="Montanini B."/>
            <person name="Hainaut M."/>
            <person name="Levati E."/>
            <person name="Barry K.W."/>
            <person name="Belfiori B."/>
            <person name="Cichocki N."/>
            <person name="Clum A."/>
            <person name="Dockter R.B."/>
            <person name="Fauchery L."/>
            <person name="Guy J."/>
            <person name="Iotti M."/>
            <person name="Le Tacon F."/>
            <person name="Lindquist E.A."/>
            <person name="Lipzen A."/>
            <person name="Malagnac F."/>
            <person name="Mello A."/>
            <person name="Molinier V."/>
            <person name="Miyauchi S."/>
            <person name="Poulain J."/>
            <person name="Riccioni C."/>
            <person name="Rubini A."/>
            <person name="Sitrit Y."/>
            <person name="Splivallo R."/>
            <person name="Traeger S."/>
            <person name="Wang M."/>
            <person name="Zifcakova L."/>
            <person name="Wipf D."/>
            <person name="Zambonelli A."/>
            <person name="Paolocci F."/>
            <person name="Nowrousian M."/>
            <person name="Ottonello S."/>
            <person name="Baldrian P."/>
            <person name="Spatafora J.W."/>
            <person name="Henrissat B."/>
            <person name="Nagy L.G."/>
            <person name="Aury J.M."/>
            <person name="Wincker P."/>
            <person name="Grigoriev I.V."/>
            <person name="Bonfante P."/>
            <person name="Martin F.M."/>
        </authorList>
    </citation>
    <scope>NUCLEOTIDE SEQUENCE [LARGE SCALE GENOMIC DNA]</scope>
    <source>
        <strain evidence="2 3">CCBAS932</strain>
    </source>
</reference>
<dbReference type="InterPro" id="IPR010895">
    <property type="entry name" value="CHRD"/>
</dbReference>
<dbReference type="AlphaFoldDB" id="A0A3N4L2I6"/>
<sequence>LFRFTSTYSLVATADQVVNATDMPAIGEQDAIGYFNYGINSRENVICYNITLLGVTGEYQSAALTATHIHQATIGKAGPPRIAFPNPIGNGTRRNSIGCLKAPFKTGVIANGLDTGEGFSVSQIEDNPRGFFTDVHTRKYPLGALRAQLWRNLDGSKYSW</sequence>
<dbReference type="Pfam" id="PF07452">
    <property type="entry name" value="CHRD"/>
    <property type="match status" value="1"/>
</dbReference>
<organism evidence="2 3">
    <name type="scientific">Morchella conica CCBAS932</name>
    <dbReference type="NCBI Taxonomy" id="1392247"/>
    <lineage>
        <taxon>Eukaryota</taxon>
        <taxon>Fungi</taxon>
        <taxon>Dikarya</taxon>
        <taxon>Ascomycota</taxon>
        <taxon>Pezizomycotina</taxon>
        <taxon>Pezizomycetes</taxon>
        <taxon>Pezizales</taxon>
        <taxon>Morchellaceae</taxon>
        <taxon>Morchella</taxon>
    </lineage>
</organism>
<accession>A0A3N4L2I6</accession>
<evidence type="ECO:0000259" key="1">
    <source>
        <dbReference type="SMART" id="SM00754"/>
    </source>
</evidence>
<gene>
    <name evidence="2" type="ORF">P167DRAFT_480371</name>
</gene>
<feature type="domain" description="CHRD" evidence="1">
    <location>
        <begin position="6"/>
        <end position="151"/>
    </location>
</feature>
<dbReference type="Proteomes" id="UP000277580">
    <property type="component" value="Unassembled WGS sequence"/>
</dbReference>
<keyword evidence="3" id="KW-1185">Reference proteome</keyword>